<evidence type="ECO:0000313" key="8">
    <source>
        <dbReference type="Proteomes" id="UP001497416"/>
    </source>
</evidence>
<sequence>MRKLLLIYFLIISFSSFSQRRYAADRYFKEFAYKKSAELYEVIYNKGDESELVISRLGDSHYYNTNTSEAEKWYRILFEKYKDQVSPEYMFRYAQALKSNGKVDESDSWLRKLKEVKGEDSRALALEKNADYFVKYSNRKKTYVSIQNLEINTKYSDFGGFIYGDKLYFASTKPEGSKFDKKLYKWNEQPFLNIYTADADLSNDIEKGLQVSDPEKLPSLNTRYHESNVIVTGDGKTMYFTRDNYNDDKLEGDKNRVTHLKIYKATLNNGNWDDVRELPFNSNEYSCGHPALSADEKTLYFVSDMSGGLGATDIYKVAIQDDGSYGEVKNLGAPINTEAREMFPSIDSENTMYFASDGHLGLGALDVFEAKYVDNKYTDPVNLGSPINGPRDDFSFVISEDKSYGYFSSNRKGGKGDDDIYSFVIYRCKEDIGGYVTDVNTGKPISGATVRLIDESGAPVSEQVTQADGKYTFKDIDCENNFTVSASKDDYRNDQKETATEDINKKEIKTDLALESLIVESPEAAQIVINPIFFDFDLYNIREDAEYELEHIVTVMNNNPDMVIKIESHTDSRGTKAYNRNLSDNRAKSTRDYIISRGIAASRIQSAIGYGEDRLLNHCDDANQSKCSKEEHQKNRRSYFYIVKGGKNVSTSNQ</sequence>
<dbReference type="InterPro" id="IPR011659">
    <property type="entry name" value="WD40"/>
</dbReference>
<dbReference type="PANTHER" id="PTHR30329">
    <property type="entry name" value="STATOR ELEMENT OF FLAGELLAR MOTOR COMPLEX"/>
    <property type="match status" value="1"/>
</dbReference>
<evidence type="ECO:0000256" key="1">
    <source>
        <dbReference type="ARBA" id="ARBA00004442"/>
    </source>
</evidence>
<keyword evidence="8" id="KW-1185">Reference proteome</keyword>
<dbReference type="PANTHER" id="PTHR30329:SF21">
    <property type="entry name" value="LIPOPROTEIN YIAD-RELATED"/>
    <property type="match status" value="1"/>
</dbReference>
<dbReference type="InterPro" id="IPR006665">
    <property type="entry name" value="OmpA-like"/>
</dbReference>
<dbReference type="Gene3D" id="2.60.40.1120">
    <property type="entry name" value="Carboxypeptidase-like, regulatory domain"/>
    <property type="match status" value="1"/>
</dbReference>
<dbReference type="Gene3D" id="2.120.10.30">
    <property type="entry name" value="TolB, C-terminal domain"/>
    <property type="match status" value="1"/>
</dbReference>
<evidence type="ECO:0000313" key="7">
    <source>
        <dbReference type="EMBL" id="CAL2087595.1"/>
    </source>
</evidence>
<name>A0ABM9P286_9FLAO</name>
<keyword evidence="5" id="KW-0732">Signal</keyword>
<dbReference type="SUPFAM" id="SSF82171">
    <property type="entry name" value="DPP6 N-terminal domain-like"/>
    <property type="match status" value="1"/>
</dbReference>
<dbReference type="Pfam" id="PF00691">
    <property type="entry name" value="OmpA"/>
    <property type="match status" value="1"/>
</dbReference>
<dbReference type="RefSeq" id="WP_348712384.1">
    <property type="nucleotide sequence ID" value="NZ_CAXIXY010000004.1"/>
</dbReference>
<dbReference type="InterPro" id="IPR011042">
    <property type="entry name" value="6-blade_b-propeller_TolB-like"/>
</dbReference>
<dbReference type="PRINTS" id="PR01021">
    <property type="entry name" value="OMPADOMAIN"/>
</dbReference>
<dbReference type="Proteomes" id="UP001497416">
    <property type="component" value="Unassembled WGS sequence"/>
</dbReference>
<keyword evidence="3" id="KW-0998">Cell outer membrane</keyword>
<proteinExistence type="predicted"/>
<evidence type="ECO:0000256" key="2">
    <source>
        <dbReference type="ARBA" id="ARBA00023136"/>
    </source>
</evidence>
<dbReference type="Pfam" id="PF13620">
    <property type="entry name" value="CarboxypepD_reg"/>
    <property type="match status" value="1"/>
</dbReference>
<feature type="chain" id="PRO_5046569849" evidence="5">
    <location>
        <begin position="24"/>
        <end position="654"/>
    </location>
</feature>
<feature type="domain" description="OmpA-like" evidence="6">
    <location>
        <begin position="521"/>
        <end position="646"/>
    </location>
</feature>
<feature type="signal peptide" evidence="5">
    <location>
        <begin position="1"/>
        <end position="23"/>
    </location>
</feature>
<keyword evidence="2 4" id="KW-0472">Membrane</keyword>
<dbReference type="Gene3D" id="1.25.40.10">
    <property type="entry name" value="Tetratricopeptide repeat domain"/>
    <property type="match status" value="1"/>
</dbReference>
<gene>
    <name evidence="7" type="ORF">T190607A01A_20832</name>
</gene>
<dbReference type="Pfam" id="PF07676">
    <property type="entry name" value="PD40"/>
    <property type="match status" value="4"/>
</dbReference>
<dbReference type="PROSITE" id="PS51123">
    <property type="entry name" value="OMPA_2"/>
    <property type="match status" value="1"/>
</dbReference>
<dbReference type="SUPFAM" id="SSF48452">
    <property type="entry name" value="TPR-like"/>
    <property type="match status" value="1"/>
</dbReference>
<comment type="subcellular location">
    <subcellularLocation>
        <location evidence="1">Cell outer membrane</location>
    </subcellularLocation>
</comment>
<reference evidence="7 8" key="1">
    <citation type="submission" date="2024-05" db="EMBL/GenBank/DDBJ databases">
        <authorList>
            <person name="Duchaud E."/>
        </authorList>
    </citation>
    <scope>NUCLEOTIDE SEQUENCE [LARGE SCALE GENOMIC DNA]</scope>
    <source>
        <strain evidence="7">Ena-SAMPLE-TAB-13-05-2024-13:56:06:370-140302</strain>
    </source>
</reference>
<dbReference type="EMBL" id="CAXIXY010000004">
    <property type="protein sequence ID" value="CAL2087595.1"/>
    <property type="molecule type" value="Genomic_DNA"/>
</dbReference>
<dbReference type="InterPro" id="IPR036737">
    <property type="entry name" value="OmpA-like_sf"/>
</dbReference>
<evidence type="ECO:0000259" key="6">
    <source>
        <dbReference type="PROSITE" id="PS51123"/>
    </source>
</evidence>
<dbReference type="InterPro" id="IPR011990">
    <property type="entry name" value="TPR-like_helical_dom_sf"/>
</dbReference>
<dbReference type="Gene3D" id="3.30.1330.60">
    <property type="entry name" value="OmpA-like domain"/>
    <property type="match status" value="1"/>
</dbReference>
<dbReference type="InterPro" id="IPR006664">
    <property type="entry name" value="OMP_bac"/>
</dbReference>
<dbReference type="SUPFAM" id="SSF49478">
    <property type="entry name" value="Cna protein B-type domain"/>
    <property type="match status" value="1"/>
</dbReference>
<comment type="caution">
    <text evidence="7">The sequence shown here is derived from an EMBL/GenBank/DDBJ whole genome shotgun (WGS) entry which is preliminary data.</text>
</comment>
<accession>A0ABM9P286</accession>
<evidence type="ECO:0000256" key="3">
    <source>
        <dbReference type="ARBA" id="ARBA00023237"/>
    </source>
</evidence>
<dbReference type="InterPro" id="IPR050330">
    <property type="entry name" value="Bact_OuterMem_StrucFunc"/>
</dbReference>
<organism evidence="7 8">
    <name type="scientific">Tenacibaculum platacis</name>
    <dbReference type="NCBI Taxonomy" id="3137852"/>
    <lineage>
        <taxon>Bacteria</taxon>
        <taxon>Pseudomonadati</taxon>
        <taxon>Bacteroidota</taxon>
        <taxon>Flavobacteriia</taxon>
        <taxon>Flavobacteriales</taxon>
        <taxon>Flavobacteriaceae</taxon>
        <taxon>Tenacibaculum</taxon>
    </lineage>
</organism>
<dbReference type="SUPFAM" id="SSF103088">
    <property type="entry name" value="OmpA-like"/>
    <property type="match status" value="1"/>
</dbReference>
<protein>
    <submittedName>
        <fullName evidence="7">Outer membrane protein OmpA-like peptidoglycan-associated protein</fullName>
    </submittedName>
</protein>
<evidence type="ECO:0000256" key="4">
    <source>
        <dbReference type="PROSITE-ProRule" id="PRU00473"/>
    </source>
</evidence>
<dbReference type="CDD" id="cd07185">
    <property type="entry name" value="OmpA_C-like"/>
    <property type="match status" value="1"/>
</dbReference>
<evidence type="ECO:0000256" key="5">
    <source>
        <dbReference type="SAM" id="SignalP"/>
    </source>
</evidence>